<evidence type="ECO:0000313" key="1">
    <source>
        <dbReference type="EMBL" id="KAK8986355.1"/>
    </source>
</evidence>
<comment type="caution">
    <text evidence="1">The sequence shown here is derived from an EMBL/GenBank/DDBJ whole genome shotgun (WGS) entry which is preliminary data.</text>
</comment>
<protein>
    <recommendedName>
        <fullName evidence="3">Pentatricopeptide repeat-containing protein</fullName>
    </recommendedName>
</protein>
<sequence>MGKLNSSPILPSVVNAGRYLYNFHSSFSSSVDSFATRIQALSKKSVSVSGKGKKADGFETVDDALIVFNNMIGKYPMPSIVEFTKLLAAVVRMKRYAIVVSMYHNIVPPYLVEPLMARSTCELRSDAGIKPLSAVSGDAESPKKMLVAGTSVLASVYWHFPGLDMSSLIEWDKVIAPCSSSNCKLFFNPFCLTRFDVRARGGDGGNSFHRSSKCSLDCR</sequence>
<reference evidence="1 2" key="1">
    <citation type="journal article" date="2024" name="G3 (Bethesda)">
        <title>Genome assembly of Hibiscus sabdariffa L. provides insights into metabolisms of medicinal natural products.</title>
        <authorList>
            <person name="Kim T."/>
        </authorList>
    </citation>
    <scope>NUCLEOTIDE SEQUENCE [LARGE SCALE GENOMIC DNA]</scope>
    <source>
        <strain evidence="1">TK-2024</strain>
        <tissue evidence="1">Old leaves</tissue>
    </source>
</reference>
<name>A0ABR2PDV5_9ROSI</name>
<dbReference type="Proteomes" id="UP001396334">
    <property type="component" value="Unassembled WGS sequence"/>
</dbReference>
<organism evidence="1 2">
    <name type="scientific">Hibiscus sabdariffa</name>
    <name type="common">roselle</name>
    <dbReference type="NCBI Taxonomy" id="183260"/>
    <lineage>
        <taxon>Eukaryota</taxon>
        <taxon>Viridiplantae</taxon>
        <taxon>Streptophyta</taxon>
        <taxon>Embryophyta</taxon>
        <taxon>Tracheophyta</taxon>
        <taxon>Spermatophyta</taxon>
        <taxon>Magnoliopsida</taxon>
        <taxon>eudicotyledons</taxon>
        <taxon>Gunneridae</taxon>
        <taxon>Pentapetalae</taxon>
        <taxon>rosids</taxon>
        <taxon>malvids</taxon>
        <taxon>Malvales</taxon>
        <taxon>Malvaceae</taxon>
        <taxon>Malvoideae</taxon>
        <taxon>Hibiscus</taxon>
    </lineage>
</organism>
<dbReference type="EMBL" id="JBBPBN010000063">
    <property type="protein sequence ID" value="KAK8986355.1"/>
    <property type="molecule type" value="Genomic_DNA"/>
</dbReference>
<gene>
    <name evidence="1" type="ORF">V6N11_009915</name>
</gene>
<proteinExistence type="predicted"/>
<keyword evidence="2" id="KW-1185">Reference proteome</keyword>
<evidence type="ECO:0000313" key="2">
    <source>
        <dbReference type="Proteomes" id="UP001396334"/>
    </source>
</evidence>
<accession>A0ABR2PDV5</accession>
<evidence type="ECO:0008006" key="3">
    <source>
        <dbReference type="Google" id="ProtNLM"/>
    </source>
</evidence>